<dbReference type="InterPro" id="IPR005493">
    <property type="entry name" value="RraA/RraA-like"/>
</dbReference>
<protein>
    <recommendedName>
        <fullName evidence="7">Putative 4-hydroxy-4-methyl-2-oxoglutarate aldolase</fullName>
        <ecNumber evidence="6">4.1.1.112</ecNumber>
        <ecNumber evidence="5">4.1.3.17</ecNumber>
    </recommendedName>
    <alternativeName>
        <fullName evidence="11">Oxaloacetate decarboxylase</fullName>
    </alternativeName>
    <alternativeName>
        <fullName evidence="9">Regulator of ribonuclease activity homolog</fullName>
    </alternativeName>
    <alternativeName>
        <fullName evidence="10">RraA-like protein</fullName>
    </alternativeName>
</protein>
<comment type="cofactor">
    <cofactor evidence="2">
        <name>a divalent metal cation</name>
        <dbReference type="ChEBI" id="CHEBI:60240"/>
    </cofactor>
</comment>
<comment type="catalytic activity">
    <reaction evidence="12">
        <text>oxaloacetate + H(+) = pyruvate + CO2</text>
        <dbReference type="Rhea" id="RHEA:15641"/>
        <dbReference type="ChEBI" id="CHEBI:15361"/>
        <dbReference type="ChEBI" id="CHEBI:15378"/>
        <dbReference type="ChEBI" id="CHEBI:16452"/>
        <dbReference type="ChEBI" id="CHEBI:16526"/>
        <dbReference type="EC" id="4.1.1.112"/>
    </reaction>
</comment>
<evidence type="ECO:0000256" key="8">
    <source>
        <dbReference type="ARBA" id="ARBA00025046"/>
    </source>
</evidence>
<comment type="catalytic activity">
    <reaction evidence="1">
        <text>4-hydroxy-4-methyl-2-oxoglutarate = 2 pyruvate</text>
        <dbReference type="Rhea" id="RHEA:22748"/>
        <dbReference type="ChEBI" id="CHEBI:15361"/>
        <dbReference type="ChEBI" id="CHEBI:58276"/>
        <dbReference type="EC" id="4.1.3.17"/>
    </reaction>
</comment>
<evidence type="ECO:0000256" key="11">
    <source>
        <dbReference type="ARBA" id="ARBA00032305"/>
    </source>
</evidence>
<dbReference type="PANTHER" id="PTHR33254">
    <property type="entry name" value="4-HYDROXY-4-METHYL-2-OXOGLUTARATE ALDOLASE 3-RELATED"/>
    <property type="match status" value="1"/>
</dbReference>
<evidence type="ECO:0000256" key="1">
    <source>
        <dbReference type="ARBA" id="ARBA00001342"/>
    </source>
</evidence>
<evidence type="ECO:0000256" key="2">
    <source>
        <dbReference type="ARBA" id="ARBA00001968"/>
    </source>
</evidence>
<evidence type="ECO:0000256" key="4">
    <source>
        <dbReference type="ARBA" id="ARBA00011233"/>
    </source>
</evidence>
<dbReference type="EMBL" id="JAVREN010000001">
    <property type="protein sequence ID" value="MDT0305475.1"/>
    <property type="molecule type" value="Genomic_DNA"/>
</dbReference>
<evidence type="ECO:0000256" key="12">
    <source>
        <dbReference type="ARBA" id="ARBA00047973"/>
    </source>
</evidence>
<dbReference type="Gene3D" id="3.50.30.40">
    <property type="entry name" value="Ribonuclease E inhibitor RraA/RraA-like"/>
    <property type="match status" value="1"/>
</dbReference>
<organism evidence="13 14">
    <name type="scientific">Streptomyces boetiae</name>
    <dbReference type="NCBI Taxonomy" id="3075541"/>
    <lineage>
        <taxon>Bacteria</taxon>
        <taxon>Bacillati</taxon>
        <taxon>Actinomycetota</taxon>
        <taxon>Actinomycetes</taxon>
        <taxon>Kitasatosporales</taxon>
        <taxon>Streptomycetaceae</taxon>
        <taxon>Streptomyces</taxon>
    </lineage>
</organism>
<evidence type="ECO:0000313" key="13">
    <source>
        <dbReference type="EMBL" id="MDT0305475.1"/>
    </source>
</evidence>
<dbReference type="CDD" id="cd16841">
    <property type="entry name" value="RraA_family"/>
    <property type="match status" value="1"/>
</dbReference>
<dbReference type="SUPFAM" id="SSF89562">
    <property type="entry name" value="RraA-like"/>
    <property type="match status" value="1"/>
</dbReference>
<evidence type="ECO:0000256" key="9">
    <source>
        <dbReference type="ARBA" id="ARBA00029596"/>
    </source>
</evidence>
<dbReference type="PANTHER" id="PTHR33254:SF4">
    <property type="entry name" value="4-HYDROXY-4-METHYL-2-OXOGLUTARATE ALDOLASE 3-RELATED"/>
    <property type="match status" value="1"/>
</dbReference>
<comment type="similarity">
    <text evidence="3">Belongs to the class II aldolase/RraA-like family.</text>
</comment>
<dbReference type="RefSeq" id="WP_311628385.1">
    <property type="nucleotide sequence ID" value="NZ_JAVREN010000001.1"/>
</dbReference>
<evidence type="ECO:0000256" key="5">
    <source>
        <dbReference type="ARBA" id="ARBA00012213"/>
    </source>
</evidence>
<dbReference type="InterPro" id="IPR036704">
    <property type="entry name" value="RraA/RraA-like_sf"/>
</dbReference>
<evidence type="ECO:0000256" key="6">
    <source>
        <dbReference type="ARBA" id="ARBA00012947"/>
    </source>
</evidence>
<evidence type="ECO:0000313" key="14">
    <source>
        <dbReference type="Proteomes" id="UP001183388"/>
    </source>
</evidence>
<comment type="function">
    <text evidence="8">Catalyzes the aldol cleavage of 4-hydroxy-4-methyl-2-oxoglutarate (HMG) into 2 molecules of pyruvate. Also contains a secondary oxaloacetate (OAA) decarboxylase activity due to the common pyruvate enolate transition state formed following C-C bond cleavage in the retro-aldol and decarboxylation reactions.</text>
</comment>
<sequence>MPADFAGLSTALVADACVRLGVELRAAPAGIVPVTAGQRLAGRALPARHYGSVDVFLEAFGAAGPGDVLVVDNGGRTDEACVGDLAVLEAGAAGVAGLVIWGLHRDTRELSEIGLPVFSYGALPAGPVRVDPAEPEALVSARFGPHVVTADDVVFGDDDGVLFVAAEQASEVLDAAAGIHATEREQARRILAGETLRVQTSFDAYLARRAADPSYTFRRHLRRIGGAIEE</sequence>
<evidence type="ECO:0000256" key="10">
    <source>
        <dbReference type="ARBA" id="ARBA00030169"/>
    </source>
</evidence>
<evidence type="ECO:0000256" key="3">
    <source>
        <dbReference type="ARBA" id="ARBA00008621"/>
    </source>
</evidence>
<comment type="subunit">
    <text evidence="4">Homotrimer.</text>
</comment>
<proteinExistence type="inferred from homology"/>
<accession>A0ABU2L1S6</accession>
<reference evidence="14" key="1">
    <citation type="submission" date="2023-07" db="EMBL/GenBank/DDBJ databases">
        <title>30 novel species of actinomycetes from the DSMZ collection.</title>
        <authorList>
            <person name="Nouioui I."/>
        </authorList>
    </citation>
    <scope>NUCLEOTIDE SEQUENCE [LARGE SCALE GENOMIC DNA]</scope>
    <source>
        <strain evidence="14">DSM 44917</strain>
    </source>
</reference>
<name>A0ABU2L1S6_9ACTN</name>
<dbReference type="Pfam" id="PF03737">
    <property type="entry name" value="RraA-like"/>
    <property type="match status" value="1"/>
</dbReference>
<gene>
    <name evidence="13" type="ORF">RM780_00650</name>
</gene>
<evidence type="ECO:0000256" key="7">
    <source>
        <dbReference type="ARBA" id="ARBA00016549"/>
    </source>
</evidence>
<keyword evidence="14" id="KW-1185">Reference proteome</keyword>
<dbReference type="Proteomes" id="UP001183388">
    <property type="component" value="Unassembled WGS sequence"/>
</dbReference>
<dbReference type="EC" id="4.1.1.112" evidence="6"/>
<comment type="caution">
    <text evidence="13">The sequence shown here is derived from an EMBL/GenBank/DDBJ whole genome shotgun (WGS) entry which is preliminary data.</text>
</comment>
<dbReference type="EC" id="4.1.3.17" evidence="5"/>